<gene>
    <name evidence="2" type="ORF">GYN19_07440</name>
</gene>
<keyword evidence="2" id="KW-0808">Transferase</keyword>
<reference evidence="2 3" key="1">
    <citation type="journal article" date="2022" name="Microbiol. Res.">
        <title>Comparative genome analysis, predicted lifestyle and antimicrobial strategies of Lactococcus carnosus and Lactococcus paracarnosus isolated from meat.</title>
        <authorList>
            <person name="Werum V."/>
            <person name="Ehrmann M."/>
            <person name="Vogel R."/>
            <person name="Hilgarth M."/>
        </authorList>
    </citation>
    <scope>NUCLEOTIDE SEQUENCE [LARGE SCALE GENOMIC DNA]</scope>
    <source>
        <strain evidence="2 3">TMW21897</strain>
    </source>
</reference>
<evidence type="ECO:0000313" key="3">
    <source>
        <dbReference type="Proteomes" id="UP001522462"/>
    </source>
</evidence>
<dbReference type="InterPro" id="IPR007345">
    <property type="entry name" value="Polysacch_pyruvyl_Trfase"/>
</dbReference>
<dbReference type="GO" id="GO:0016740">
    <property type="term" value="F:transferase activity"/>
    <property type="evidence" value="ECO:0007669"/>
    <property type="project" value="UniProtKB-KW"/>
</dbReference>
<dbReference type="Pfam" id="PF04230">
    <property type="entry name" value="PS_pyruv_trans"/>
    <property type="match status" value="1"/>
</dbReference>
<organism evidence="2 3">
    <name type="scientific">Pseudolactococcus paracarnosus</name>
    <dbReference type="NCBI Taxonomy" id="2749962"/>
    <lineage>
        <taxon>Bacteria</taxon>
        <taxon>Bacillati</taxon>
        <taxon>Bacillota</taxon>
        <taxon>Bacilli</taxon>
        <taxon>Lactobacillales</taxon>
        <taxon>Streptococcaceae</taxon>
        <taxon>Pseudolactococcus</taxon>
    </lineage>
</organism>
<dbReference type="RefSeq" id="WP_243914775.1">
    <property type="nucleotide sequence ID" value="NZ_JAAECY010000023.1"/>
</dbReference>
<dbReference type="PANTHER" id="PTHR36836:SF1">
    <property type="entry name" value="COLANIC ACID BIOSYNTHESIS PROTEIN WCAK"/>
    <property type="match status" value="1"/>
</dbReference>
<evidence type="ECO:0000313" key="2">
    <source>
        <dbReference type="EMBL" id="MCJ1977787.1"/>
    </source>
</evidence>
<keyword evidence="3" id="KW-1185">Reference proteome</keyword>
<protein>
    <submittedName>
        <fullName evidence="2">Polysaccharide pyruvyl transferase family protein</fullName>
    </submittedName>
</protein>
<sequence>MNIVLQPYIDNNLGDDLMIKLFSRKFKQHNIIIFSDDDLFNSGFECEKNIIFYSPNLYKQVLEFADIHIIIGGSMFILKIESIKDAIKLRYRYFEAKKLKKFAKKYKIKTAVIGANLGPFDKKNYGLKLAEYELNSKNLITVRDNYSFQTLDSSTSDNISNYVKIFPDIVYGLRLTLPNTKIVKEYGLGISAYRSANKKQNYDNYLAYTTIADEFISRTGQKVAVFAFDSEDENDLISAYYIKEFSKFPSMIEIVPYLRNTESFLEKFSACEKFLATRFHSAILSQVYEIPFYALGYSNKMKNLMIDQNKINYFSELKDLKKDTNKIIEKIISGNLAKCENIEELAQQSQGHFENAEILINSIEETKGQFK</sequence>
<dbReference type="Proteomes" id="UP001522462">
    <property type="component" value="Unassembled WGS sequence"/>
</dbReference>
<proteinExistence type="predicted"/>
<dbReference type="EMBL" id="JAAEDA010000010">
    <property type="protein sequence ID" value="MCJ1977787.1"/>
    <property type="molecule type" value="Genomic_DNA"/>
</dbReference>
<evidence type="ECO:0000259" key="1">
    <source>
        <dbReference type="Pfam" id="PF04230"/>
    </source>
</evidence>
<feature type="domain" description="Polysaccharide pyruvyl transferase" evidence="1">
    <location>
        <begin position="12"/>
        <end position="299"/>
    </location>
</feature>
<name>A0ABT0AMI9_9LACT</name>
<comment type="caution">
    <text evidence="2">The sequence shown here is derived from an EMBL/GenBank/DDBJ whole genome shotgun (WGS) entry which is preliminary data.</text>
</comment>
<dbReference type="PANTHER" id="PTHR36836">
    <property type="entry name" value="COLANIC ACID BIOSYNTHESIS PROTEIN WCAK"/>
    <property type="match status" value="1"/>
</dbReference>
<accession>A0ABT0AMI9</accession>